<gene>
    <name evidence="1" type="ORF">ElyMa_005656100</name>
</gene>
<comment type="caution">
    <text evidence="1">The sequence shown here is derived from an EMBL/GenBank/DDBJ whole genome shotgun (WGS) entry which is preliminary data.</text>
</comment>
<accession>A0AAV4FBE2</accession>
<reference evidence="1 2" key="1">
    <citation type="journal article" date="2021" name="Elife">
        <title>Chloroplast acquisition without the gene transfer in kleptoplastic sea slugs, Plakobranchus ocellatus.</title>
        <authorList>
            <person name="Maeda T."/>
            <person name="Takahashi S."/>
            <person name="Yoshida T."/>
            <person name="Shimamura S."/>
            <person name="Takaki Y."/>
            <person name="Nagai Y."/>
            <person name="Toyoda A."/>
            <person name="Suzuki Y."/>
            <person name="Arimoto A."/>
            <person name="Ishii H."/>
            <person name="Satoh N."/>
            <person name="Nishiyama T."/>
            <person name="Hasebe M."/>
            <person name="Maruyama T."/>
            <person name="Minagawa J."/>
            <person name="Obokata J."/>
            <person name="Shigenobu S."/>
        </authorList>
    </citation>
    <scope>NUCLEOTIDE SEQUENCE [LARGE SCALE GENOMIC DNA]</scope>
</reference>
<dbReference type="AlphaFoldDB" id="A0AAV4FBE2"/>
<dbReference type="EMBL" id="BMAT01011332">
    <property type="protein sequence ID" value="GFR70589.1"/>
    <property type="molecule type" value="Genomic_DNA"/>
</dbReference>
<organism evidence="1 2">
    <name type="scientific">Elysia marginata</name>
    <dbReference type="NCBI Taxonomy" id="1093978"/>
    <lineage>
        <taxon>Eukaryota</taxon>
        <taxon>Metazoa</taxon>
        <taxon>Spiralia</taxon>
        <taxon>Lophotrochozoa</taxon>
        <taxon>Mollusca</taxon>
        <taxon>Gastropoda</taxon>
        <taxon>Heterobranchia</taxon>
        <taxon>Euthyneura</taxon>
        <taxon>Panpulmonata</taxon>
        <taxon>Sacoglossa</taxon>
        <taxon>Placobranchoidea</taxon>
        <taxon>Plakobranchidae</taxon>
        <taxon>Elysia</taxon>
    </lineage>
</organism>
<evidence type="ECO:0000313" key="1">
    <source>
        <dbReference type="EMBL" id="GFR70589.1"/>
    </source>
</evidence>
<evidence type="ECO:0000313" key="2">
    <source>
        <dbReference type="Proteomes" id="UP000762676"/>
    </source>
</evidence>
<sequence length="113" mass="12445">MSRTCQQTTHAHLATRLDSGLRGLQQPPLDLVAVYTLTDSRRIASGYYSIIFLPIDKWKKVNSNLDLGRGKSDCCLACLALKVGMSGASLGQGPLLLASLPRFLQYMYQDKLV</sequence>
<proteinExistence type="predicted"/>
<protein>
    <submittedName>
        <fullName evidence="1">Uncharacterized protein</fullName>
    </submittedName>
</protein>
<dbReference type="Proteomes" id="UP000762676">
    <property type="component" value="Unassembled WGS sequence"/>
</dbReference>
<keyword evidence="2" id="KW-1185">Reference proteome</keyword>
<name>A0AAV4FBE2_9GAST</name>